<dbReference type="PANTHER" id="PTHR31301">
    <property type="entry name" value="LOB DOMAIN-CONTAINING PROTEIN 4-RELATED"/>
    <property type="match status" value="1"/>
</dbReference>
<evidence type="ECO:0000256" key="2">
    <source>
        <dbReference type="SAM" id="MobiDB-lite"/>
    </source>
</evidence>
<dbReference type="Pfam" id="PF03195">
    <property type="entry name" value="LOB"/>
    <property type="match status" value="1"/>
</dbReference>
<dbReference type="Proteomes" id="UP001161247">
    <property type="component" value="Chromosome 7"/>
</dbReference>
<feature type="region of interest" description="Disordered" evidence="2">
    <location>
        <begin position="148"/>
        <end position="174"/>
    </location>
</feature>
<proteinExistence type="inferred from homology"/>
<gene>
    <name evidence="4" type="ORF">OLC1_LOCUS21121</name>
</gene>
<reference evidence="4" key="1">
    <citation type="submission" date="2023-03" db="EMBL/GenBank/DDBJ databases">
        <authorList>
            <person name="Julca I."/>
        </authorList>
    </citation>
    <scope>NUCLEOTIDE SEQUENCE</scope>
</reference>
<dbReference type="AlphaFoldDB" id="A0AAV1E2A5"/>
<keyword evidence="5" id="KW-1185">Reference proteome</keyword>
<dbReference type="EMBL" id="OX459124">
    <property type="protein sequence ID" value="CAI9114336.1"/>
    <property type="molecule type" value="Genomic_DNA"/>
</dbReference>
<evidence type="ECO:0000313" key="4">
    <source>
        <dbReference type="EMBL" id="CAI9114336.1"/>
    </source>
</evidence>
<dbReference type="PANTHER" id="PTHR31301:SF67">
    <property type="entry name" value="LOB DOMAIN-CONTAINING PROTEIN 22"/>
    <property type="match status" value="1"/>
</dbReference>
<accession>A0AAV1E2A5</accession>
<comment type="similarity">
    <text evidence="1">Belongs to the LOB domain-containing protein family.</text>
</comment>
<dbReference type="PROSITE" id="PS50891">
    <property type="entry name" value="LOB"/>
    <property type="match status" value="1"/>
</dbReference>
<sequence>MHNINNNNNNNNVVQSTNTTTQTAATTRVNTTQACAACKYQRRKCAPDCILAPYFPHDRQRQFLNAHKLFGVSNITKIIRHLDQPEKDAAMRTIILQSDVRATDPVGGCYRIIRQLQRQIDYTKAELEFVLHQLALCRAAQAQVQDHQQQQQQSVIVAPDDDNRDSSPADNSDVNNIFGMEALGLGSSNSGETVNYQPYFQPYNHNHHHLELQQYMMMINDQNNDNANAASTALQEAVTTANSWSAMMQSSTTTTKEPQQHSNNDIIQDRNDSNLVFKPLLFDGLSDDPEQDFRFESEPTIEQSEEHTSLRNHLVGFKAEDESSCHCSDAGDQHPHDLKGAATLFSLTKCNT</sequence>
<dbReference type="InterPro" id="IPR004883">
    <property type="entry name" value="LOB"/>
</dbReference>
<evidence type="ECO:0000259" key="3">
    <source>
        <dbReference type="PROSITE" id="PS50891"/>
    </source>
</evidence>
<organism evidence="4 5">
    <name type="scientific">Oldenlandia corymbosa var. corymbosa</name>
    <dbReference type="NCBI Taxonomy" id="529605"/>
    <lineage>
        <taxon>Eukaryota</taxon>
        <taxon>Viridiplantae</taxon>
        <taxon>Streptophyta</taxon>
        <taxon>Embryophyta</taxon>
        <taxon>Tracheophyta</taxon>
        <taxon>Spermatophyta</taxon>
        <taxon>Magnoliopsida</taxon>
        <taxon>eudicotyledons</taxon>
        <taxon>Gunneridae</taxon>
        <taxon>Pentapetalae</taxon>
        <taxon>asterids</taxon>
        <taxon>lamiids</taxon>
        <taxon>Gentianales</taxon>
        <taxon>Rubiaceae</taxon>
        <taxon>Rubioideae</taxon>
        <taxon>Spermacoceae</taxon>
        <taxon>Hedyotis-Oldenlandia complex</taxon>
        <taxon>Oldenlandia</taxon>
    </lineage>
</organism>
<evidence type="ECO:0000313" key="5">
    <source>
        <dbReference type="Proteomes" id="UP001161247"/>
    </source>
</evidence>
<evidence type="ECO:0000256" key="1">
    <source>
        <dbReference type="ARBA" id="ARBA00005474"/>
    </source>
</evidence>
<protein>
    <submittedName>
        <fullName evidence="4">OLC1v1015044C1</fullName>
    </submittedName>
</protein>
<feature type="domain" description="LOB" evidence="3">
    <location>
        <begin position="33"/>
        <end position="134"/>
    </location>
</feature>
<name>A0AAV1E2A5_OLDCO</name>